<evidence type="ECO:0000313" key="2">
    <source>
        <dbReference type="EMBL" id="MBE9213191.1"/>
    </source>
</evidence>
<organism evidence="2 3">
    <name type="scientific">Plectonema cf. radiosum LEGE 06105</name>
    <dbReference type="NCBI Taxonomy" id="945769"/>
    <lineage>
        <taxon>Bacteria</taxon>
        <taxon>Bacillati</taxon>
        <taxon>Cyanobacteriota</taxon>
        <taxon>Cyanophyceae</taxon>
        <taxon>Oscillatoriophycideae</taxon>
        <taxon>Oscillatoriales</taxon>
        <taxon>Microcoleaceae</taxon>
        <taxon>Plectonema</taxon>
    </lineage>
</organism>
<dbReference type="InterPro" id="IPR058106">
    <property type="entry name" value="Slr1339"/>
</dbReference>
<feature type="region of interest" description="Disordered" evidence="1">
    <location>
        <begin position="16"/>
        <end position="49"/>
    </location>
</feature>
<dbReference type="NCBIfam" id="NF047397">
    <property type="entry name" value="slr1339_fam"/>
    <property type="match status" value="1"/>
</dbReference>
<gene>
    <name evidence="2" type="ORF">IQ247_10985</name>
</gene>
<sequence length="140" mass="16215">MDSIDKLLSELKAEYQKPANLPTQRTEEVEKVKLDSSPLSSSFSTSPSAKKDVIDNILSQVKQDFEQKQLLQEQQKQQQLEKERIGQEKLKVKELEGLKKQAQEWLNKLEPLSPEGLWFESFAKNYNSQLEAAIEYLHTH</sequence>
<keyword evidence="3" id="KW-1185">Reference proteome</keyword>
<accession>A0A8J7FF84</accession>
<reference evidence="2" key="1">
    <citation type="submission" date="2020-10" db="EMBL/GenBank/DDBJ databases">
        <authorList>
            <person name="Castelo-Branco R."/>
            <person name="Eusebio N."/>
            <person name="Adriana R."/>
            <person name="Vieira A."/>
            <person name="Brugerolle De Fraissinette N."/>
            <person name="Rezende De Castro R."/>
            <person name="Schneider M.P."/>
            <person name="Vasconcelos V."/>
            <person name="Leao P.N."/>
        </authorList>
    </citation>
    <scope>NUCLEOTIDE SEQUENCE</scope>
    <source>
        <strain evidence="2">LEGE 06105</strain>
    </source>
</reference>
<proteinExistence type="predicted"/>
<dbReference type="RefSeq" id="WP_193919853.1">
    <property type="nucleotide sequence ID" value="NZ_JADEWL010000027.1"/>
</dbReference>
<name>A0A8J7FF84_9CYAN</name>
<feature type="compositionally biased region" description="Low complexity" evidence="1">
    <location>
        <begin position="36"/>
        <end position="48"/>
    </location>
</feature>
<dbReference type="EMBL" id="JADEWL010000027">
    <property type="protein sequence ID" value="MBE9213191.1"/>
    <property type="molecule type" value="Genomic_DNA"/>
</dbReference>
<comment type="caution">
    <text evidence="2">The sequence shown here is derived from an EMBL/GenBank/DDBJ whole genome shotgun (WGS) entry which is preliminary data.</text>
</comment>
<feature type="compositionally biased region" description="Basic and acidic residues" evidence="1">
    <location>
        <begin position="25"/>
        <end position="34"/>
    </location>
</feature>
<evidence type="ECO:0000256" key="1">
    <source>
        <dbReference type="SAM" id="MobiDB-lite"/>
    </source>
</evidence>
<protein>
    <submittedName>
        <fullName evidence="2">Uncharacterized protein</fullName>
    </submittedName>
</protein>
<dbReference type="AlphaFoldDB" id="A0A8J7FF84"/>
<evidence type="ECO:0000313" key="3">
    <source>
        <dbReference type="Proteomes" id="UP000620559"/>
    </source>
</evidence>
<dbReference type="Proteomes" id="UP000620559">
    <property type="component" value="Unassembled WGS sequence"/>
</dbReference>
<dbReference type="Pfam" id="PF26643">
    <property type="entry name" value="Slr1339"/>
    <property type="match status" value="1"/>
</dbReference>